<evidence type="ECO:0000256" key="6">
    <source>
        <dbReference type="ARBA" id="ARBA00023123"/>
    </source>
</evidence>
<evidence type="ECO:0000256" key="5">
    <source>
        <dbReference type="ARBA" id="ARBA00023054"/>
    </source>
</evidence>
<dbReference type="PRINTS" id="PR00193">
    <property type="entry name" value="MYOSINHEAVY"/>
</dbReference>
<keyword evidence="5" id="KW-0175">Coiled coil</keyword>
<dbReference type="Gene3D" id="4.10.270.10">
    <property type="entry name" value="Myosin, subunit A"/>
    <property type="match status" value="1"/>
</dbReference>
<evidence type="ECO:0000256" key="8">
    <source>
        <dbReference type="ARBA" id="ARBA00023203"/>
    </source>
</evidence>
<dbReference type="InterPro" id="IPR000048">
    <property type="entry name" value="IQ_motif_EF-hand-BS"/>
</dbReference>
<sequence>MSHRSGQEDPERYLFVDRAVVYNPATQADWTAKKLVWVPSERHGFEAASIREERGEEVLVELAENGKKVVINKDDIQKMNPPKFSKVEDMAELTCLNEASVLHNLKDRYYSGLIYTYSGLFCVVINPYKNLPIYSENIIEMYRGKKRHEMPPHIYAISESAYRCMLQDREDQSILCTGESGAGKTENTKKVIQYLAHVASSHKGRKDHNIPGELERQLLQANPILESFGNAKTVKNDNSSRFGKFIRINFDVTGYIVGANIETYLLEKSRAIRQAKDERTFHIFYRLLAGAGEHLRTDLLLEGFNNYRFLSNGNIPIPGQQDKDNFQETLDAMHIMSFSHDEIVVSAVLQFGNIVFKKERNTDQASMPENTGKNKTLARISLFFPQADFAVEALAKATYERLFRWLVHRINKALDRTKRQGASFIGILDIAGFEIFELNSFEQLCINYTNEKLQQLFNHTMFILEQEEYQREGIEWSFIDFGLDLQPCIDLIERPTNPPGILALLDEECWFPKATDKTFIDKVLQEQGTHTKFQKPRQLKDKADFCIIHYAGKVDYKADEWLMKNMDPLNDNVATLLHQSTDKFVAELWKDVDRIVGLDQVAGMNETAFGAAYKTKKGMFRTVGQLYKEQLSKLMATLRNTNPNFVRCIIPNHEKRAGKLDPHLVLDQLRCNGVLEGIRICRQGFPNRIVFQEFRQRYEILTPNAIPKGFMDGKQACERMIKALELDGNLFRIGQSKIFFRAGVLAHLEEERDLKITDIIIYFQAVCRGYLARKAFAKKQQQLSALKVLQRNCAAYLKLRHWQWWRLFTKVKPLLQVTRQEEEMQAKDEELVKVKEKQTKVEGELVEMERKHQQLVEEKNILAEQLQAETELFAEAEEMRARLASKKQELEEILHDLESRLEEEEERTQGLQNEKKKMQTHIQDLEEQLDEEEAGRQKLQLEKVTAEAKMKKYEEDILLLEDQNSKFLKEKKLMEDRINEMTSVLAEEEEKAKNLSKVKNKQEMMIADLEERLKKEEKTRQELEKAKRKLDGETTDFQDQIGELQAQTEELKTQLSKKEEEQQMMGEDEVSQKNNALKQVREMQAQLSELQEDLESEKVARNKAEKLKRDLSEELEALKTELEDTLDTTAAQQELRTKREQEVAELKKTIEDETKNHEAQIQEMRQRHSTALEELSEQLEQAKRFKANLEKTKQSQESANKELANEVKSLQQAKTESEHKRKKLEAQLQESMARVTEGERSKGELTDRAHKLQTELDNVSTMLEDAERKGIKMTKDVAGLESQLQDTQELLQEETRQKLNLSSRIRQLEEEKNTLQEQQEEDEEARKNLEKQMLTLQAQLSESKKKLEDDVGTIETLEETKKKLQKDLELTSQRLEEKTIGFEKMEKTKTRLQQELDDLTVDLDHQRQIVSNLEKKQKKFDQMLAEEKSISARYAEERDRAEAEAREKETKALSLTRALDEALEAKEELERVNKQLRAEMEDLMSSKDDVGKNVHELEKSKRTLEQQLEEMKTQLEELEDELQATEDAKLRLEVNMQAMKAQYERDLQGRDDQNDEKKRALVKQVREMEAELEDERKQRGLAVAAKKKLEMDLKDIESHIEGANKARDEAIKQLRKLQAQMKDYQRELEDARASRDDIFAISKENEKKLKSLEAEIVQLHEVQDSGMELDLIFCLFCSTTASGRQLCRCGLIHFTRPAQWECNFPLHLPPFFFLLPPLLSVHQVDTLATELSAERSTAQKSENARQQLERQNKELRAKLGELEGSVKSRFRASITALEAKIAQLEEQLEQEAKERAAANKIVRRTEKKLKEICMQVEDERRHADQFKEQVEKANSRMKQLKRQLEEAEEEATRANASRRKLQRELDDATEASEGLSREVHTLKNRLRRGGPISFSSTRSGRRQLQVEGTSSLDLLSDDELENKITDNNANETPAPQPE</sequence>
<dbReference type="Gene3D" id="1.10.10.820">
    <property type="match status" value="1"/>
</dbReference>
<feature type="region of interest" description="Disordered" evidence="10">
    <location>
        <begin position="1842"/>
        <end position="1938"/>
    </location>
</feature>
<dbReference type="InterPro" id="IPR001609">
    <property type="entry name" value="Myosin_head_motor_dom-like"/>
</dbReference>
<evidence type="ECO:0000256" key="10">
    <source>
        <dbReference type="SAM" id="MobiDB-lite"/>
    </source>
</evidence>
<feature type="region of interest" description="Disordered" evidence="10">
    <location>
        <begin position="1012"/>
        <end position="1036"/>
    </location>
</feature>
<accession>A0A8C4I2D3</accession>
<dbReference type="FunFam" id="1.10.10.820:FF:000002">
    <property type="entry name" value="Myosin heavy chain 10"/>
    <property type="match status" value="1"/>
</dbReference>
<dbReference type="SMART" id="SM00242">
    <property type="entry name" value="MYSc"/>
    <property type="match status" value="1"/>
</dbReference>
<dbReference type="FunFam" id="1.20.5.340:FF:000009">
    <property type="entry name" value="myosin-11 isoform X2"/>
    <property type="match status" value="1"/>
</dbReference>
<evidence type="ECO:0000259" key="12">
    <source>
        <dbReference type="PROSITE" id="PS51844"/>
    </source>
</evidence>
<reference evidence="13" key="2">
    <citation type="submission" date="2025-09" db="UniProtKB">
        <authorList>
            <consortium name="Ensembl"/>
        </authorList>
    </citation>
    <scope>IDENTIFICATION</scope>
</reference>
<dbReference type="SUPFAM" id="SSF90257">
    <property type="entry name" value="Myosin rod fragments"/>
    <property type="match status" value="5"/>
</dbReference>
<feature type="domain" description="Myosin motor" evidence="11">
    <location>
        <begin position="85"/>
        <end position="753"/>
    </location>
</feature>
<dbReference type="SUPFAM" id="SSF52540">
    <property type="entry name" value="P-loop containing nucleoside triphosphate hydrolases"/>
    <property type="match status" value="1"/>
</dbReference>
<dbReference type="Gene3D" id="1.20.5.340">
    <property type="match status" value="6"/>
</dbReference>
<feature type="region of interest" description="Disordered" evidence="10">
    <location>
        <begin position="1052"/>
        <end position="1073"/>
    </location>
</feature>
<keyword evidence="3 9" id="KW-0067">ATP-binding</keyword>
<keyword evidence="4" id="KW-0112">Calmodulin-binding</keyword>
<evidence type="ECO:0000256" key="1">
    <source>
        <dbReference type="ARBA" id="ARBA00008314"/>
    </source>
</evidence>
<dbReference type="FunFam" id="1.20.5.340:FF:000007">
    <property type="entry name" value="Myosin heavy chain, non-muscle"/>
    <property type="match status" value="1"/>
</dbReference>
<dbReference type="PANTHER" id="PTHR45615:SF24">
    <property type="entry name" value="MYOSIN-10"/>
    <property type="match status" value="1"/>
</dbReference>
<dbReference type="GO" id="GO:0005737">
    <property type="term" value="C:cytoplasm"/>
    <property type="evidence" value="ECO:0007669"/>
    <property type="project" value="TreeGrafter"/>
</dbReference>
<dbReference type="GO" id="GO:0031032">
    <property type="term" value="P:actomyosin structure organization"/>
    <property type="evidence" value="ECO:0007669"/>
    <property type="project" value="TreeGrafter"/>
</dbReference>
<dbReference type="GO" id="GO:0005516">
    <property type="term" value="F:calmodulin binding"/>
    <property type="evidence" value="ECO:0007669"/>
    <property type="project" value="UniProtKB-KW"/>
</dbReference>
<dbReference type="Pfam" id="PF02736">
    <property type="entry name" value="Myosin_N"/>
    <property type="match status" value="1"/>
</dbReference>
<feature type="binding site" evidence="9">
    <location>
        <begin position="178"/>
        <end position="185"/>
    </location>
    <ligand>
        <name>ATP</name>
        <dbReference type="ChEBI" id="CHEBI:30616"/>
    </ligand>
</feature>
<dbReference type="InterPro" id="IPR004009">
    <property type="entry name" value="SH3_Myosin"/>
</dbReference>
<dbReference type="Gene3D" id="3.30.70.1590">
    <property type="match status" value="1"/>
</dbReference>
<dbReference type="PROSITE" id="PS51456">
    <property type="entry name" value="MYOSIN_MOTOR"/>
    <property type="match status" value="1"/>
</dbReference>
<evidence type="ECO:0000256" key="9">
    <source>
        <dbReference type="PROSITE-ProRule" id="PRU00782"/>
    </source>
</evidence>
<feature type="region of interest" description="Disordered" evidence="10">
    <location>
        <begin position="1310"/>
        <end position="1330"/>
    </location>
</feature>
<dbReference type="Pfam" id="PF00063">
    <property type="entry name" value="Myosin_head"/>
    <property type="match status" value="2"/>
</dbReference>
<evidence type="ECO:0000256" key="4">
    <source>
        <dbReference type="ARBA" id="ARBA00022860"/>
    </source>
</evidence>
<dbReference type="SMART" id="SM00015">
    <property type="entry name" value="IQ"/>
    <property type="match status" value="1"/>
</dbReference>
<dbReference type="Gene3D" id="2.30.30.360">
    <property type="entry name" value="Myosin S1 fragment, N-terminal"/>
    <property type="match status" value="1"/>
</dbReference>
<keyword evidence="7 9" id="KW-0505">Motor protein</keyword>
<dbReference type="Gene3D" id="1.20.120.720">
    <property type="entry name" value="Myosin VI head, motor domain, U50 subdomain"/>
    <property type="match status" value="1"/>
</dbReference>
<dbReference type="FunFam" id="2.30.30.360:FF:000001">
    <property type="entry name" value="Myosin heavy chain"/>
    <property type="match status" value="1"/>
</dbReference>
<feature type="region of interest" description="Disordered" evidence="10">
    <location>
        <begin position="1148"/>
        <end position="1168"/>
    </location>
</feature>
<evidence type="ECO:0000256" key="3">
    <source>
        <dbReference type="ARBA" id="ARBA00022840"/>
    </source>
</evidence>
<dbReference type="Ensembl" id="ENSDLAT00005054889.2">
    <property type="protein sequence ID" value="ENSDLAP00005051551.2"/>
    <property type="gene ID" value="ENSDLAG00005014492.2"/>
</dbReference>
<dbReference type="FunFam" id="3.30.70.1590:FF:000001">
    <property type="entry name" value="Myosin heavy chain"/>
    <property type="match status" value="1"/>
</dbReference>
<evidence type="ECO:0000256" key="7">
    <source>
        <dbReference type="ARBA" id="ARBA00023175"/>
    </source>
</evidence>
<keyword evidence="8 9" id="KW-0009">Actin-binding</keyword>
<dbReference type="FunFam" id="3.40.850.10:FF:000101">
    <property type="entry name" value="Slow myosin heavy chain 2"/>
    <property type="match status" value="1"/>
</dbReference>
<name>A0A8C4I2D3_DICLA</name>
<dbReference type="Gene3D" id="6.10.250.2420">
    <property type="match status" value="1"/>
</dbReference>
<dbReference type="GO" id="GO:0032982">
    <property type="term" value="C:myosin filament"/>
    <property type="evidence" value="ECO:0007669"/>
    <property type="project" value="TreeGrafter"/>
</dbReference>
<feature type="domain" description="Myosin N-terminal SH3-like" evidence="12">
    <location>
        <begin position="31"/>
        <end position="81"/>
    </location>
</feature>
<dbReference type="FunFam" id="1.20.58.530:FF:000003">
    <property type="entry name" value="Myosin heavy chain 10"/>
    <property type="match status" value="1"/>
</dbReference>
<comment type="similarity">
    <text evidence="1 9">Belongs to the TRAFAC class myosin-kinesin ATPase superfamily. Myosin family.</text>
</comment>
<keyword evidence="6 9" id="KW-0518">Myosin</keyword>
<feature type="compositionally biased region" description="Basic and acidic residues" evidence="10">
    <location>
        <begin position="1189"/>
        <end position="1205"/>
    </location>
</feature>
<feature type="compositionally biased region" description="Basic and acidic residues" evidence="10">
    <location>
        <begin position="1148"/>
        <end position="1166"/>
    </location>
</feature>
<dbReference type="Pfam" id="PF00612">
    <property type="entry name" value="IQ"/>
    <property type="match status" value="1"/>
</dbReference>
<dbReference type="GO" id="GO:0000146">
    <property type="term" value="F:microfilament motor activity"/>
    <property type="evidence" value="ECO:0007669"/>
    <property type="project" value="TreeGrafter"/>
</dbReference>
<dbReference type="FunFam" id="4.10.270.10:FF:000001">
    <property type="entry name" value="Myosin heavy chain, non-muscle"/>
    <property type="match status" value="1"/>
</dbReference>
<gene>
    <name evidence="13" type="primary">LOC127356306</name>
</gene>
<evidence type="ECO:0000313" key="13">
    <source>
        <dbReference type="Ensembl" id="ENSDLAP00005051551.2"/>
    </source>
</evidence>
<dbReference type="FunFam" id="1.20.5.4820:FF:000002">
    <property type="entry name" value="Myosin heavy chain 10"/>
    <property type="match status" value="1"/>
</dbReference>
<dbReference type="GO" id="GO:0016460">
    <property type="term" value="C:myosin II complex"/>
    <property type="evidence" value="ECO:0007669"/>
    <property type="project" value="UniProtKB-ARBA"/>
</dbReference>
<feature type="region of interest" description="Actin-binding" evidence="9">
    <location>
        <begin position="631"/>
        <end position="653"/>
    </location>
</feature>
<dbReference type="GeneTree" id="ENSGT00940000155159"/>
<proteinExistence type="inferred from homology"/>
<dbReference type="PROSITE" id="PS51844">
    <property type="entry name" value="SH3_LIKE"/>
    <property type="match status" value="1"/>
</dbReference>
<feature type="compositionally biased region" description="Basic and acidic residues" evidence="10">
    <location>
        <begin position="1236"/>
        <end position="1250"/>
    </location>
</feature>
<dbReference type="GO" id="GO:0005524">
    <property type="term" value="F:ATP binding"/>
    <property type="evidence" value="ECO:0007669"/>
    <property type="project" value="UniProtKB-UniRule"/>
</dbReference>
<dbReference type="InterPro" id="IPR002928">
    <property type="entry name" value="Myosin_tail"/>
</dbReference>
<dbReference type="Gene3D" id="1.20.58.530">
    <property type="match status" value="1"/>
</dbReference>
<dbReference type="Gene3D" id="3.40.850.10">
    <property type="entry name" value="Kinesin motor domain"/>
    <property type="match status" value="1"/>
</dbReference>
<evidence type="ECO:0008006" key="15">
    <source>
        <dbReference type="Google" id="ProtNLM"/>
    </source>
</evidence>
<dbReference type="InterPro" id="IPR008989">
    <property type="entry name" value="Myosin_S1_N"/>
</dbReference>
<dbReference type="InterPro" id="IPR027417">
    <property type="entry name" value="P-loop_NTPase"/>
</dbReference>
<evidence type="ECO:0000313" key="14">
    <source>
        <dbReference type="Proteomes" id="UP000694389"/>
    </source>
</evidence>
<dbReference type="GO" id="GO:0000281">
    <property type="term" value="P:mitotic cytokinesis"/>
    <property type="evidence" value="ECO:0007669"/>
    <property type="project" value="TreeGrafter"/>
</dbReference>
<feature type="compositionally biased region" description="Polar residues" evidence="10">
    <location>
        <begin position="1925"/>
        <end position="1938"/>
    </location>
</feature>
<dbReference type="Proteomes" id="UP000694389">
    <property type="component" value="Unassembled WGS sequence"/>
</dbReference>
<dbReference type="PROSITE" id="PS50096">
    <property type="entry name" value="IQ"/>
    <property type="match status" value="1"/>
</dbReference>
<feature type="region of interest" description="Disordered" evidence="10">
    <location>
        <begin position="900"/>
        <end position="921"/>
    </location>
</feature>
<dbReference type="GO" id="GO:0008360">
    <property type="term" value="P:regulation of cell shape"/>
    <property type="evidence" value="ECO:0007669"/>
    <property type="project" value="TreeGrafter"/>
</dbReference>
<dbReference type="InterPro" id="IPR036961">
    <property type="entry name" value="Kinesin_motor_dom_sf"/>
</dbReference>
<evidence type="ECO:0000256" key="2">
    <source>
        <dbReference type="ARBA" id="ARBA00022741"/>
    </source>
</evidence>
<feature type="region of interest" description="Disordered" evidence="10">
    <location>
        <begin position="1189"/>
        <end position="1250"/>
    </location>
</feature>
<feature type="compositionally biased region" description="Basic and acidic residues" evidence="10">
    <location>
        <begin position="1012"/>
        <end position="1032"/>
    </location>
</feature>
<organism evidence="13 14">
    <name type="scientific">Dicentrarchus labrax</name>
    <name type="common">European seabass</name>
    <name type="synonym">Morone labrax</name>
    <dbReference type="NCBI Taxonomy" id="13489"/>
    <lineage>
        <taxon>Eukaryota</taxon>
        <taxon>Metazoa</taxon>
        <taxon>Chordata</taxon>
        <taxon>Craniata</taxon>
        <taxon>Vertebrata</taxon>
        <taxon>Euteleostomi</taxon>
        <taxon>Actinopterygii</taxon>
        <taxon>Neopterygii</taxon>
        <taxon>Teleostei</taxon>
        <taxon>Neoteleostei</taxon>
        <taxon>Acanthomorphata</taxon>
        <taxon>Eupercaria</taxon>
        <taxon>Moronidae</taxon>
        <taxon>Dicentrarchus</taxon>
    </lineage>
</organism>
<dbReference type="Pfam" id="PF01576">
    <property type="entry name" value="Myosin_tail_1"/>
    <property type="match status" value="2"/>
</dbReference>
<keyword evidence="2 9" id="KW-0547">Nucleotide-binding</keyword>
<protein>
    <recommendedName>
        <fullName evidence="15">Myosin-10</fullName>
    </recommendedName>
</protein>
<feature type="compositionally biased region" description="Basic and acidic residues" evidence="10">
    <location>
        <begin position="1052"/>
        <end position="1061"/>
    </location>
</feature>
<dbReference type="GO" id="GO:0051015">
    <property type="term" value="F:actin filament binding"/>
    <property type="evidence" value="ECO:0007669"/>
    <property type="project" value="InterPro"/>
</dbReference>
<keyword evidence="14" id="KW-1185">Reference proteome</keyword>
<evidence type="ECO:0000259" key="11">
    <source>
        <dbReference type="PROSITE" id="PS51456"/>
    </source>
</evidence>
<reference evidence="13" key="1">
    <citation type="submission" date="2025-08" db="UniProtKB">
        <authorList>
            <consortium name="Ensembl"/>
        </authorList>
    </citation>
    <scope>IDENTIFICATION</scope>
</reference>
<dbReference type="PANTHER" id="PTHR45615">
    <property type="entry name" value="MYOSIN HEAVY CHAIN, NON-MUSCLE"/>
    <property type="match status" value="1"/>
</dbReference>